<feature type="transmembrane region" description="Helical" evidence="11">
    <location>
        <begin position="761"/>
        <end position="783"/>
    </location>
</feature>
<evidence type="ECO:0000256" key="9">
    <source>
        <dbReference type="ARBA" id="ARBA00023224"/>
    </source>
</evidence>
<evidence type="ECO:0000259" key="12">
    <source>
        <dbReference type="PROSITE" id="PS50259"/>
    </source>
</evidence>
<feature type="domain" description="G-protein coupled receptors family 3 profile" evidence="12">
    <location>
        <begin position="692"/>
        <end position="946"/>
    </location>
</feature>
<evidence type="ECO:0000256" key="4">
    <source>
        <dbReference type="ARBA" id="ARBA00022989"/>
    </source>
</evidence>
<gene>
    <name evidence="13" type="ORF">PoB_004929500</name>
</gene>
<keyword evidence="7 13" id="KW-0675">Receptor</keyword>
<dbReference type="InterPro" id="IPR011500">
    <property type="entry name" value="GPCR_3_9-Cys_dom"/>
</dbReference>
<feature type="transmembrane region" description="Helical" evidence="11">
    <location>
        <begin position="804"/>
        <end position="825"/>
    </location>
</feature>
<feature type="compositionally biased region" description="Polar residues" evidence="10">
    <location>
        <begin position="1024"/>
        <end position="1040"/>
    </location>
</feature>
<comment type="subcellular location">
    <subcellularLocation>
        <location evidence="1">Cell membrane</location>
        <topology evidence="1">Multi-pass membrane protein</topology>
    </subcellularLocation>
</comment>
<dbReference type="SUPFAM" id="SSF53822">
    <property type="entry name" value="Periplasmic binding protein-like I"/>
    <property type="match status" value="1"/>
</dbReference>
<evidence type="ECO:0000256" key="5">
    <source>
        <dbReference type="ARBA" id="ARBA00023040"/>
    </source>
</evidence>
<dbReference type="InterPro" id="IPR038550">
    <property type="entry name" value="GPCR_3_9-Cys_sf"/>
</dbReference>
<feature type="transmembrane region" description="Helical" evidence="11">
    <location>
        <begin position="729"/>
        <end position="749"/>
    </location>
</feature>
<keyword evidence="6 11" id="KW-0472">Membrane</keyword>
<keyword evidence="5" id="KW-0297">G-protein coupled receptor</keyword>
<evidence type="ECO:0000256" key="11">
    <source>
        <dbReference type="SAM" id="Phobius"/>
    </source>
</evidence>
<evidence type="ECO:0000256" key="10">
    <source>
        <dbReference type="SAM" id="MobiDB-lite"/>
    </source>
</evidence>
<reference evidence="13 14" key="1">
    <citation type="journal article" date="2021" name="Elife">
        <title>Chloroplast acquisition without the gene transfer in kleptoplastic sea slugs, Plakobranchus ocellatus.</title>
        <authorList>
            <person name="Maeda T."/>
            <person name="Takahashi S."/>
            <person name="Yoshida T."/>
            <person name="Shimamura S."/>
            <person name="Takaki Y."/>
            <person name="Nagai Y."/>
            <person name="Toyoda A."/>
            <person name="Suzuki Y."/>
            <person name="Arimoto A."/>
            <person name="Ishii H."/>
            <person name="Satoh N."/>
            <person name="Nishiyama T."/>
            <person name="Hasebe M."/>
            <person name="Maruyama T."/>
            <person name="Minagawa J."/>
            <person name="Obokata J."/>
            <person name="Shigenobu S."/>
        </authorList>
    </citation>
    <scope>NUCLEOTIDE SEQUENCE [LARGE SCALE GENOMIC DNA]</scope>
</reference>
<feature type="region of interest" description="Disordered" evidence="10">
    <location>
        <begin position="579"/>
        <end position="598"/>
    </location>
</feature>
<feature type="transmembrane region" description="Helical" evidence="11">
    <location>
        <begin position="850"/>
        <end position="872"/>
    </location>
</feature>
<name>A0AAV4BU16_9GAST</name>
<dbReference type="EMBL" id="BLXT01005456">
    <property type="protein sequence ID" value="GFO22790.1"/>
    <property type="molecule type" value="Genomic_DNA"/>
</dbReference>
<sequence>MGRMSRRPIGQADTIAIFLIFHCAYLVVLYPRPARSISYSSPLEKYVKQGDINLGAFLSITNYSPHELCGEVLRFPLAQQYVEALIFAVDEINRDPKLMPNITLGMILLDDCVKESTASAQAVRFLSQYHVLGHLQQPQRGEGSGQPVNMVEGKSSSNASIVKAGTCDCERHTAFYDVVGVISPTRSDNCIAVSYLLSPVQVPQLSFAATSDELSDSHLHPYFLRLVPTASVEVAAILEFVKLQGWSYISIVTSRGSYGEAAATAVLTQASGAGACVAVHLRTYLGMTAPEYRDLVRKLLGFPRARAVIAFIGGVEIVGLLTAIQDLGAVGWHVWIGSDTWADHLTMVPPETRIALYGSFITKFYLPDVPKFEQHFRTIKPSSSENPWFRRFWEHQFNCSFLDRTCDESRDITESRDFHFLSLIGLAIDSVYAYAHALTDLRERECPQESGPAFRDCVSGSRLLAYLKNVSFDGTTGYVKMSETRTDYVIEQILPGKPFTFAPVARVHVDVNNDTISTSIGSGANTSDDDNQSDASVEPIRWARWFERRAPQTFLRKETIESEYDKGFVIDSSAAGSREPLRSELSASESDKTGNQQKEIFPNLKQPIGQFPADLGYRPESSCSRECKPREINVPEKTPCCWKCHLCRDNEMVAENGTKCIECPLFFWPDETLNFRNCTPIPPEYPHLDDVAVIFEVATSCLGIAISLIVCAAFIYLRESKVIKASGRELSCIQLFAIVVGYATMLVYASPPSNVLCSVAYFLFCLTLDLHYAALLVKAVRIYRIFHAAAKGNRGLRMTSPASQVILVCCIVMGQAVISTCVTGLNKATASLSQPARSERYVELSCNMSLPAVTTFLTYNLTLVLLCSVLAFKTRRLPDNYNESRFISMCVTTTLVIWLAFIPTFLTSSRASLKTLLLSLALLLNHSVALVFLFLSKLYTAIFRQDAVVVLPVVAESGQVVGMVEGVTNSGHGFSGVTKVKGRSGIKFVSGSTRVRESETQVSAIPASGAGGSGVTNVHTIFSGSLDSNSRKPQAGQRNSPPRVRKTGRFTVVTHSGNFTQEAWNRCV</sequence>
<keyword evidence="9" id="KW-0807">Transducer</keyword>
<dbReference type="Gene3D" id="2.10.50.30">
    <property type="entry name" value="GPCR, family 3, nine cysteines domain"/>
    <property type="match status" value="1"/>
</dbReference>
<comment type="caution">
    <text evidence="13">The sequence shown here is derived from an EMBL/GenBank/DDBJ whole genome shotgun (WGS) entry which is preliminary data.</text>
</comment>
<keyword evidence="4 11" id="KW-1133">Transmembrane helix</keyword>
<evidence type="ECO:0000313" key="13">
    <source>
        <dbReference type="EMBL" id="GFO22790.1"/>
    </source>
</evidence>
<organism evidence="13 14">
    <name type="scientific">Plakobranchus ocellatus</name>
    <dbReference type="NCBI Taxonomy" id="259542"/>
    <lineage>
        <taxon>Eukaryota</taxon>
        <taxon>Metazoa</taxon>
        <taxon>Spiralia</taxon>
        <taxon>Lophotrochozoa</taxon>
        <taxon>Mollusca</taxon>
        <taxon>Gastropoda</taxon>
        <taxon>Heterobranchia</taxon>
        <taxon>Euthyneura</taxon>
        <taxon>Panpulmonata</taxon>
        <taxon>Sacoglossa</taxon>
        <taxon>Placobranchoidea</taxon>
        <taxon>Plakobranchidae</taxon>
        <taxon>Plakobranchus</taxon>
    </lineage>
</organism>
<keyword evidence="14" id="KW-1185">Reference proteome</keyword>
<dbReference type="InterPro" id="IPR000337">
    <property type="entry name" value="GPCR_3"/>
</dbReference>
<dbReference type="PANTHER" id="PTHR24060">
    <property type="entry name" value="METABOTROPIC GLUTAMATE RECEPTOR"/>
    <property type="match status" value="1"/>
</dbReference>
<feature type="transmembrane region" description="Helical" evidence="11">
    <location>
        <begin position="884"/>
        <end position="904"/>
    </location>
</feature>
<keyword evidence="8" id="KW-0325">Glycoprotein</keyword>
<evidence type="ECO:0000256" key="1">
    <source>
        <dbReference type="ARBA" id="ARBA00004651"/>
    </source>
</evidence>
<dbReference type="GO" id="GO:0005886">
    <property type="term" value="C:plasma membrane"/>
    <property type="evidence" value="ECO:0007669"/>
    <property type="project" value="UniProtKB-SubCell"/>
</dbReference>
<dbReference type="AlphaFoldDB" id="A0AAV4BU16"/>
<feature type="transmembrane region" description="Helical" evidence="11">
    <location>
        <begin position="691"/>
        <end position="717"/>
    </location>
</feature>
<evidence type="ECO:0000313" key="14">
    <source>
        <dbReference type="Proteomes" id="UP000735302"/>
    </source>
</evidence>
<dbReference type="InterPro" id="IPR050726">
    <property type="entry name" value="mGluR"/>
</dbReference>
<dbReference type="PROSITE" id="PS50259">
    <property type="entry name" value="G_PROTEIN_RECEP_F3_4"/>
    <property type="match status" value="1"/>
</dbReference>
<evidence type="ECO:0000256" key="7">
    <source>
        <dbReference type="ARBA" id="ARBA00023170"/>
    </source>
</evidence>
<dbReference type="Pfam" id="PF01094">
    <property type="entry name" value="ANF_receptor"/>
    <property type="match status" value="1"/>
</dbReference>
<dbReference type="Pfam" id="PF07562">
    <property type="entry name" value="NCD3G"/>
    <property type="match status" value="1"/>
</dbReference>
<dbReference type="Pfam" id="PF00003">
    <property type="entry name" value="7tm_3"/>
    <property type="match status" value="1"/>
</dbReference>
<keyword evidence="2" id="KW-1003">Cell membrane</keyword>
<protein>
    <submittedName>
        <fullName evidence="13">Metabotropic glutamate receptor-like</fullName>
    </submittedName>
</protein>
<dbReference type="InterPro" id="IPR017978">
    <property type="entry name" value="GPCR_3_C"/>
</dbReference>
<dbReference type="CDD" id="cd13953">
    <property type="entry name" value="7tm_classC_mGluR-like"/>
    <property type="match status" value="1"/>
</dbReference>
<feature type="region of interest" description="Disordered" evidence="10">
    <location>
        <begin position="1024"/>
        <end position="1047"/>
    </location>
</feature>
<keyword evidence="3 11" id="KW-0812">Transmembrane</keyword>
<dbReference type="Proteomes" id="UP000735302">
    <property type="component" value="Unassembled WGS sequence"/>
</dbReference>
<dbReference type="PRINTS" id="PR00248">
    <property type="entry name" value="GPCRMGR"/>
</dbReference>
<dbReference type="GO" id="GO:0004930">
    <property type="term" value="F:G protein-coupled receptor activity"/>
    <property type="evidence" value="ECO:0007669"/>
    <property type="project" value="UniProtKB-KW"/>
</dbReference>
<dbReference type="InterPro" id="IPR001828">
    <property type="entry name" value="ANF_lig-bd_rcpt"/>
</dbReference>
<dbReference type="Gene3D" id="3.40.50.2300">
    <property type="match status" value="2"/>
</dbReference>
<evidence type="ECO:0000256" key="3">
    <source>
        <dbReference type="ARBA" id="ARBA00022692"/>
    </source>
</evidence>
<dbReference type="InterPro" id="IPR028082">
    <property type="entry name" value="Peripla_BP_I"/>
</dbReference>
<accession>A0AAV4BU16</accession>
<proteinExistence type="predicted"/>
<evidence type="ECO:0000256" key="8">
    <source>
        <dbReference type="ARBA" id="ARBA00023180"/>
    </source>
</evidence>
<feature type="compositionally biased region" description="Polar residues" evidence="10">
    <location>
        <begin position="585"/>
        <end position="598"/>
    </location>
</feature>
<evidence type="ECO:0000256" key="6">
    <source>
        <dbReference type="ARBA" id="ARBA00023136"/>
    </source>
</evidence>
<feature type="transmembrane region" description="Helical" evidence="11">
    <location>
        <begin position="916"/>
        <end position="935"/>
    </location>
</feature>
<evidence type="ECO:0000256" key="2">
    <source>
        <dbReference type="ARBA" id="ARBA00022475"/>
    </source>
</evidence>